<evidence type="ECO:0000313" key="2">
    <source>
        <dbReference type="EMBL" id="KKM60757.1"/>
    </source>
</evidence>
<comment type="caution">
    <text evidence="2">The sequence shown here is derived from an EMBL/GenBank/DDBJ whole genome shotgun (WGS) entry which is preliminary data.</text>
</comment>
<proteinExistence type="predicted"/>
<dbReference type="InterPro" id="IPR011050">
    <property type="entry name" value="Pectin_lyase_fold/virulence"/>
</dbReference>
<feature type="non-terminal residue" evidence="2">
    <location>
        <position position="221"/>
    </location>
</feature>
<accession>A0A0F9LUH9</accession>
<name>A0A0F9LUH9_9ZZZZ</name>
<evidence type="ECO:0000259" key="1">
    <source>
        <dbReference type="Pfam" id="PF12708"/>
    </source>
</evidence>
<sequence length="221" mass="23482">MADWPANGVKDWNTKMKAWVNVEHNEDGTHGSLTFDKVTADDIITKSPWVDVRAYGAVGNGVTDDSTAIQAAIDSLMSGGIIFFPPGTYITDDATLTIAVEGVHIRGAGKRVSIISKSTAGTVLQINNVNQCLLEDFSINGNSSAGIGIDVFKANYGTVNRIRVDGCSEGLRLTGAFITTIFDSDFAGNVTGFNVMEDVAGLQNNIVNFIATRAWGNTGWG</sequence>
<dbReference type="Gene3D" id="2.160.20.10">
    <property type="entry name" value="Single-stranded right-handed beta-helix, Pectin lyase-like"/>
    <property type="match status" value="1"/>
</dbReference>
<dbReference type="SUPFAM" id="SSF51126">
    <property type="entry name" value="Pectin lyase-like"/>
    <property type="match status" value="1"/>
</dbReference>
<dbReference type="EMBL" id="LAZR01011617">
    <property type="protein sequence ID" value="KKM60757.1"/>
    <property type="molecule type" value="Genomic_DNA"/>
</dbReference>
<reference evidence="2" key="1">
    <citation type="journal article" date="2015" name="Nature">
        <title>Complex archaea that bridge the gap between prokaryotes and eukaryotes.</title>
        <authorList>
            <person name="Spang A."/>
            <person name="Saw J.H."/>
            <person name="Jorgensen S.L."/>
            <person name="Zaremba-Niedzwiedzka K."/>
            <person name="Martijn J."/>
            <person name="Lind A.E."/>
            <person name="van Eijk R."/>
            <person name="Schleper C."/>
            <person name="Guy L."/>
            <person name="Ettema T.J."/>
        </authorList>
    </citation>
    <scope>NUCLEOTIDE SEQUENCE</scope>
</reference>
<dbReference type="Pfam" id="PF12708">
    <property type="entry name" value="Pect-lyase_RHGA_epim"/>
    <property type="match status" value="1"/>
</dbReference>
<organism evidence="2">
    <name type="scientific">marine sediment metagenome</name>
    <dbReference type="NCBI Taxonomy" id="412755"/>
    <lineage>
        <taxon>unclassified sequences</taxon>
        <taxon>metagenomes</taxon>
        <taxon>ecological metagenomes</taxon>
    </lineage>
</organism>
<dbReference type="InterPro" id="IPR024535">
    <property type="entry name" value="RHGA/B-epi-like_pectate_lyase"/>
</dbReference>
<dbReference type="AlphaFoldDB" id="A0A0F9LUH9"/>
<feature type="domain" description="Rhamnogalacturonase A/B/Epimerase-like pectate lyase" evidence="1">
    <location>
        <begin position="49"/>
        <end position="120"/>
    </location>
</feature>
<gene>
    <name evidence="2" type="ORF">LCGC14_1538660</name>
</gene>
<protein>
    <recommendedName>
        <fullName evidence="1">Rhamnogalacturonase A/B/Epimerase-like pectate lyase domain-containing protein</fullName>
    </recommendedName>
</protein>
<dbReference type="InterPro" id="IPR012334">
    <property type="entry name" value="Pectin_lyas_fold"/>
</dbReference>